<accession>A0A0M9ABI0</accession>
<dbReference type="STRING" id="166423.A0A0M9ABI0"/>
<evidence type="ECO:0000256" key="4">
    <source>
        <dbReference type="ARBA" id="ARBA00048073"/>
    </source>
</evidence>
<dbReference type="AlphaFoldDB" id="A0A0M9ABI0"/>
<dbReference type="InterPro" id="IPR006840">
    <property type="entry name" value="ChaC"/>
</dbReference>
<dbReference type="SUPFAM" id="SSF110857">
    <property type="entry name" value="Gamma-glutamyl cyclotransferase-like"/>
    <property type="match status" value="1"/>
</dbReference>
<comment type="similarity">
    <text evidence="1">Belongs to the gamma-glutamylcyclotransferase family. ChaC subfamily.</text>
</comment>
<dbReference type="GO" id="GO:0006751">
    <property type="term" value="P:glutathione catabolic process"/>
    <property type="evidence" value="ECO:0007669"/>
    <property type="project" value="InterPro"/>
</dbReference>
<dbReference type="GO" id="GO:0061928">
    <property type="term" value="F:glutathione specific gamma-glutamylcyclotransferase activity"/>
    <property type="evidence" value="ECO:0007669"/>
    <property type="project" value="UniProtKB-EC"/>
</dbReference>
<dbReference type="InterPro" id="IPR013024">
    <property type="entry name" value="GGCT-like"/>
</dbReference>
<dbReference type="EMBL" id="KQ435710">
    <property type="protein sequence ID" value="KOX79873.1"/>
    <property type="molecule type" value="Genomic_DNA"/>
</dbReference>
<dbReference type="Pfam" id="PF04752">
    <property type="entry name" value="ChaC"/>
    <property type="match status" value="1"/>
</dbReference>
<evidence type="ECO:0000256" key="1">
    <source>
        <dbReference type="ARBA" id="ARBA00009662"/>
    </source>
</evidence>
<organism evidence="5 6">
    <name type="scientific">Melipona quadrifasciata</name>
    <dbReference type="NCBI Taxonomy" id="166423"/>
    <lineage>
        <taxon>Eukaryota</taxon>
        <taxon>Metazoa</taxon>
        <taxon>Ecdysozoa</taxon>
        <taxon>Arthropoda</taxon>
        <taxon>Hexapoda</taxon>
        <taxon>Insecta</taxon>
        <taxon>Pterygota</taxon>
        <taxon>Neoptera</taxon>
        <taxon>Endopterygota</taxon>
        <taxon>Hymenoptera</taxon>
        <taxon>Apocrita</taxon>
        <taxon>Aculeata</taxon>
        <taxon>Apoidea</taxon>
        <taxon>Anthophila</taxon>
        <taxon>Apidae</taxon>
        <taxon>Melipona</taxon>
    </lineage>
</organism>
<keyword evidence="6" id="KW-1185">Reference proteome</keyword>
<dbReference type="CDD" id="cd06661">
    <property type="entry name" value="GGCT_like"/>
    <property type="match status" value="1"/>
</dbReference>
<gene>
    <name evidence="5" type="ORF">WN51_11484</name>
</gene>
<evidence type="ECO:0000313" key="5">
    <source>
        <dbReference type="EMBL" id="KOX79873.1"/>
    </source>
</evidence>
<dbReference type="EC" id="4.3.2.7" evidence="2"/>
<evidence type="ECO:0000313" key="6">
    <source>
        <dbReference type="Proteomes" id="UP000053105"/>
    </source>
</evidence>
<proteinExistence type="inferred from homology"/>
<comment type="catalytic activity">
    <reaction evidence="4">
        <text>glutathione = L-cysteinylglycine + 5-oxo-L-proline</text>
        <dbReference type="Rhea" id="RHEA:47724"/>
        <dbReference type="ChEBI" id="CHEBI:57925"/>
        <dbReference type="ChEBI" id="CHEBI:58402"/>
        <dbReference type="ChEBI" id="CHEBI:61694"/>
        <dbReference type="EC" id="4.3.2.7"/>
    </reaction>
</comment>
<dbReference type="OrthoDB" id="1933483at2759"/>
<name>A0A0M9ABI0_9HYME</name>
<dbReference type="InterPro" id="IPR036568">
    <property type="entry name" value="GGCT-like_sf"/>
</dbReference>
<evidence type="ECO:0000256" key="3">
    <source>
        <dbReference type="ARBA" id="ARBA00023239"/>
    </source>
</evidence>
<dbReference type="Gene3D" id="3.10.490.10">
    <property type="entry name" value="Gamma-glutamyl cyclotransferase-like"/>
    <property type="match status" value="1"/>
</dbReference>
<evidence type="ECO:0000256" key="2">
    <source>
        <dbReference type="ARBA" id="ARBA00012344"/>
    </source>
</evidence>
<dbReference type="PANTHER" id="PTHR12192:SF26">
    <property type="entry name" value="GLUTATHIONE-SPECIFIC GAMMA-GLUTAMYLCYCLOTRANSFERASE 1"/>
    <property type="match status" value="1"/>
</dbReference>
<reference evidence="5 6" key="1">
    <citation type="submission" date="2015-07" db="EMBL/GenBank/DDBJ databases">
        <title>The genome of Melipona quadrifasciata.</title>
        <authorList>
            <person name="Pan H."/>
            <person name="Kapheim K."/>
        </authorList>
    </citation>
    <scope>NUCLEOTIDE SEQUENCE [LARGE SCALE GENOMIC DNA]</scope>
    <source>
        <strain evidence="5">0111107301</strain>
        <tissue evidence="5">Whole body</tissue>
    </source>
</reference>
<protein>
    <recommendedName>
        <fullName evidence="2">glutathione-specific gamma-glutamylcyclotransferase</fullName>
        <ecNumber evidence="2">4.3.2.7</ecNumber>
    </recommendedName>
</protein>
<dbReference type="Proteomes" id="UP000053105">
    <property type="component" value="Unassembled WGS sequence"/>
</dbReference>
<sequence>MEARSSNNENSLWVFGYGSLCWYPGFKYKRSAVGYIKGFCRRFWQGNVTHRGTTEKSFVALFLLQPGRVATLVEEKEGVVYGRAFQVQDSVALPYLENRECTLGGYVTTITTFHSREGNKCIPVITYIATNKNEHWLGEASLHTIAKQISECSGPNGHNVEYLLRLAEFMHRYLPEAHDEHLFKLEVLVRSRIKEMNMCLDTLMGDRDFSIDLEDIDGEDEDRDVVPSEATKNLRKNSFQFTLQVPDKTMRCLKM</sequence>
<keyword evidence="3" id="KW-0456">Lyase</keyword>
<dbReference type="PANTHER" id="PTHR12192">
    <property type="entry name" value="CATION TRANSPORT PROTEIN CHAC-RELATED"/>
    <property type="match status" value="1"/>
</dbReference>
<dbReference type="GO" id="GO:0005737">
    <property type="term" value="C:cytoplasm"/>
    <property type="evidence" value="ECO:0007669"/>
    <property type="project" value="TreeGrafter"/>
</dbReference>